<keyword evidence="1" id="KW-1133">Transmembrane helix</keyword>
<keyword evidence="3" id="KW-1185">Reference proteome</keyword>
<keyword evidence="1" id="KW-0472">Membrane</keyword>
<organism evidence="2 3">
    <name type="scientific">Sporolactobacillus shoreae</name>
    <dbReference type="NCBI Taxonomy" id="1465501"/>
    <lineage>
        <taxon>Bacteria</taxon>
        <taxon>Bacillati</taxon>
        <taxon>Bacillota</taxon>
        <taxon>Bacilli</taxon>
        <taxon>Bacillales</taxon>
        <taxon>Sporolactobacillaceae</taxon>
        <taxon>Sporolactobacillus</taxon>
    </lineage>
</organism>
<evidence type="ECO:0000313" key="2">
    <source>
        <dbReference type="EMBL" id="TGA98859.1"/>
    </source>
</evidence>
<dbReference type="AlphaFoldDB" id="A0A4Z0GQ47"/>
<proteinExistence type="predicted"/>
<feature type="transmembrane region" description="Helical" evidence="1">
    <location>
        <begin position="44"/>
        <end position="68"/>
    </location>
</feature>
<dbReference type="EMBL" id="SRJD01000005">
    <property type="protein sequence ID" value="TGA98859.1"/>
    <property type="molecule type" value="Genomic_DNA"/>
</dbReference>
<accession>A0A4Z0GQ47</accession>
<name>A0A4Z0GQ47_9BACL</name>
<comment type="caution">
    <text evidence="2">The sequence shown here is derived from an EMBL/GenBank/DDBJ whole genome shotgun (WGS) entry which is preliminary data.</text>
</comment>
<gene>
    <name evidence="2" type="ORF">E4665_05900</name>
</gene>
<feature type="transmembrane region" description="Helical" evidence="1">
    <location>
        <begin position="7"/>
        <end position="24"/>
    </location>
</feature>
<sequence length="75" mass="8628">MYLRIGITLFSISAVMFFAIQVLSEVRLLLIDSGQLNGDNTYTYFSSSLIWIPLILFILSLISIWYHLKRSGILK</sequence>
<reference evidence="2 3" key="1">
    <citation type="journal article" date="2015" name="Int. J. Syst. Evol. Microbiol.">
        <title>Sporolactobacillus shoreae sp. nov. and Sporolactobacillus spathodeae sp. nov., two spore-forming lactic acid bacteria isolated from tree barks in Thailand.</title>
        <authorList>
            <person name="Thamacharoensuk T."/>
            <person name="Kitahara M."/>
            <person name="Ohkuma M."/>
            <person name="Thongchul N."/>
            <person name="Tanasupawat S."/>
        </authorList>
    </citation>
    <scope>NUCLEOTIDE SEQUENCE [LARGE SCALE GENOMIC DNA]</scope>
    <source>
        <strain evidence="2 3">BK92</strain>
    </source>
</reference>
<dbReference type="Proteomes" id="UP000298347">
    <property type="component" value="Unassembled WGS sequence"/>
</dbReference>
<evidence type="ECO:0000256" key="1">
    <source>
        <dbReference type="SAM" id="Phobius"/>
    </source>
</evidence>
<evidence type="ECO:0000313" key="3">
    <source>
        <dbReference type="Proteomes" id="UP000298347"/>
    </source>
</evidence>
<keyword evidence="1" id="KW-0812">Transmembrane</keyword>
<protein>
    <submittedName>
        <fullName evidence="2">Uncharacterized protein</fullName>
    </submittedName>
</protein>